<organism evidence="1 2">
    <name type="scientific">Portunus trituberculatus</name>
    <name type="common">Swimming crab</name>
    <name type="synonym">Neptunus trituberculatus</name>
    <dbReference type="NCBI Taxonomy" id="210409"/>
    <lineage>
        <taxon>Eukaryota</taxon>
        <taxon>Metazoa</taxon>
        <taxon>Ecdysozoa</taxon>
        <taxon>Arthropoda</taxon>
        <taxon>Crustacea</taxon>
        <taxon>Multicrustacea</taxon>
        <taxon>Malacostraca</taxon>
        <taxon>Eumalacostraca</taxon>
        <taxon>Eucarida</taxon>
        <taxon>Decapoda</taxon>
        <taxon>Pleocyemata</taxon>
        <taxon>Brachyura</taxon>
        <taxon>Eubrachyura</taxon>
        <taxon>Portunoidea</taxon>
        <taxon>Portunidae</taxon>
        <taxon>Portuninae</taxon>
        <taxon>Portunus</taxon>
    </lineage>
</organism>
<name>A0A5B7JC20_PORTR</name>
<reference evidence="1 2" key="1">
    <citation type="submission" date="2019-05" db="EMBL/GenBank/DDBJ databases">
        <title>Another draft genome of Portunus trituberculatus and its Hox gene families provides insights of decapod evolution.</title>
        <authorList>
            <person name="Jeong J.-H."/>
            <person name="Song I."/>
            <person name="Kim S."/>
            <person name="Choi T."/>
            <person name="Kim D."/>
            <person name="Ryu S."/>
            <person name="Kim W."/>
        </authorList>
    </citation>
    <scope>NUCLEOTIDE SEQUENCE [LARGE SCALE GENOMIC DNA]</scope>
    <source>
        <tissue evidence="1">Muscle</tissue>
    </source>
</reference>
<gene>
    <name evidence="1" type="ORF">E2C01_086652</name>
</gene>
<keyword evidence="2" id="KW-1185">Reference proteome</keyword>
<proteinExistence type="predicted"/>
<accession>A0A5B7JC20</accession>
<evidence type="ECO:0000313" key="1">
    <source>
        <dbReference type="EMBL" id="MPC91606.1"/>
    </source>
</evidence>
<dbReference type="EMBL" id="VSRR010088344">
    <property type="protein sequence ID" value="MPC91606.1"/>
    <property type="molecule type" value="Genomic_DNA"/>
</dbReference>
<sequence>MQRSQLSPLTKEDLIESLLTAPEAREEQIIELTNKLQILVNEVADLKRVVTISNTGVDTKVEHMQDQVTKQAEIISK</sequence>
<evidence type="ECO:0000313" key="2">
    <source>
        <dbReference type="Proteomes" id="UP000324222"/>
    </source>
</evidence>
<protein>
    <submittedName>
        <fullName evidence="1">Uncharacterized protein</fullName>
    </submittedName>
</protein>
<dbReference type="AlphaFoldDB" id="A0A5B7JC20"/>
<comment type="caution">
    <text evidence="1">The sequence shown here is derived from an EMBL/GenBank/DDBJ whole genome shotgun (WGS) entry which is preliminary data.</text>
</comment>
<dbReference type="Proteomes" id="UP000324222">
    <property type="component" value="Unassembled WGS sequence"/>
</dbReference>